<dbReference type="Proteomes" id="UP001175001">
    <property type="component" value="Unassembled WGS sequence"/>
</dbReference>
<dbReference type="EMBL" id="JAUJDW010000227">
    <property type="protein sequence ID" value="KAK0610233.1"/>
    <property type="molecule type" value="Genomic_DNA"/>
</dbReference>
<evidence type="ECO:0000313" key="3">
    <source>
        <dbReference type="Proteomes" id="UP001175001"/>
    </source>
</evidence>
<proteinExistence type="predicted"/>
<feature type="region of interest" description="Disordered" evidence="1">
    <location>
        <begin position="1"/>
        <end position="32"/>
    </location>
</feature>
<accession>A0AA39U145</accession>
<keyword evidence="3" id="KW-1185">Reference proteome</keyword>
<protein>
    <submittedName>
        <fullName evidence="2">Uncharacterized protein</fullName>
    </submittedName>
</protein>
<evidence type="ECO:0000256" key="1">
    <source>
        <dbReference type="SAM" id="MobiDB-lite"/>
    </source>
</evidence>
<dbReference type="AlphaFoldDB" id="A0AA39U145"/>
<reference evidence="2" key="1">
    <citation type="submission" date="2023-06" db="EMBL/GenBank/DDBJ databases">
        <title>Multi-omics analyses reveal the molecular pathogenesis toolkit of Lasiodiplodia hormozganensis, a cross-kingdom pathogen.</title>
        <authorList>
            <person name="Felix C."/>
            <person name="Meneses R."/>
            <person name="Goncalves M.F.M."/>
            <person name="Tilleman L."/>
            <person name="Duarte A.S."/>
            <person name="Jorrin-Novo J.V."/>
            <person name="Van De Peer Y."/>
            <person name="Deforce D."/>
            <person name="Van Nieuwerburgh F."/>
            <person name="Esteves A.C."/>
            <person name="Alves A."/>
        </authorList>
    </citation>
    <scope>NUCLEOTIDE SEQUENCE</scope>
    <source>
        <strain evidence="2">CBS 339.90</strain>
    </source>
</reference>
<gene>
    <name evidence="2" type="ORF">DIS24_g12146</name>
</gene>
<name>A0AA39U145_9PEZI</name>
<organism evidence="2 3">
    <name type="scientific">Lasiodiplodia hormozganensis</name>
    <dbReference type="NCBI Taxonomy" id="869390"/>
    <lineage>
        <taxon>Eukaryota</taxon>
        <taxon>Fungi</taxon>
        <taxon>Dikarya</taxon>
        <taxon>Ascomycota</taxon>
        <taxon>Pezizomycotina</taxon>
        <taxon>Dothideomycetes</taxon>
        <taxon>Dothideomycetes incertae sedis</taxon>
        <taxon>Botryosphaeriales</taxon>
        <taxon>Botryosphaeriaceae</taxon>
        <taxon>Lasiodiplodia</taxon>
    </lineage>
</organism>
<evidence type="ECO:0000313" key="2">
    <source>
        <dbReference type="EMBL" id="KAK0610233.1"/>
    </source>
</evidence>
<sequence>MFQAFGDQHSNPVRITTRPKKSPSTTPQIRAALPDSPLSKKRYWSSTGIVRPAITEKDVIRSKIEKQWEDLPPHFKLQTSLKDCRHLSPFERDFLVGTRLDYLHTLLLLGLISLQKTTEPDQSILATAGEMLSLVVEVIILRQRLVAQFGLPAAGVISLALLNSAISSGIARLSRSKMVQDLSVLVAEIRAGALIQAGEPNFALFTRATSTMQSLLDSLMVVWRSPEQPAGQQQTGGQQGQMEVSGVGSVTDVTLEDWNACIDFEPWEFEHGFWASLAVHPTLLQDR</sequence>
<comment type="caution">
    <text evidence="2">The sequence shown here is derived from an EMBL/GenBank/DDBJ whole genome shotgun (WGS) entry which is preliminary data.</text>
</comment>